<organism evidence="1 2">
    <name type="scientific">Yaniella flava</name>
    <dbReference type="NCBI Taxonomy" id="287930"/>
    <lineage>
        <taxon>Bacteria</taxon>
        <taxon>Bacillati</taxon>
        <taxon>Actinomycetota</taxon>
        <taxon>Actinomycetes</taxon>
        <taxon>Micrococcales</taxon>
        <taxon>Micrococcaceae</taxon>
        <taxon>Yaniella</taxon>
    </lineage>
</organism>
<sequence>MHAGTGKGEIFAYADGTWLPVELPVGGGHLSYAQIVEHAGATYVLPAMVDTGPPTLFELDETGLKFVAEHRLQGLDGARLVDGTMGEHEGCW</sequence>
<accession>A0ABN2UKD0</accession>
<dbReference type="Proteomes" id="UP001501461">
    <property type="component" value="Unassembled WGS sequence"/>
</dbReference>
<gene>
    <name evidence="1" type="ORF">GCM10009720_18530</name>
</gene>
<keyword evidence="2" id="KW-1185">Reference proteome</keyword>
<name>A0ABN2UKD0_9MICC</name>
<reference evidence="1 2" key="1">
    <citation type="journal article" date="2019" name="Int. J. Syst. Evol. Microbiol.">
        <title>The Global Catalogue of Microorganisms (GCM) 10K type strain sequencing project: providing services to taxonomists for standard genome sequencing and annotation.</title>
        <authorList>
            <consortium name="The Broad Institute Genomics Platform"/>
            <consortium name="The Broad Institute Genome Sequencing Center for Infectious Disease"/>
            <person name="Wu L."/>
            <person name="Ma J."/>
        </authorList>
    </citation>
    <scope>NUCLEOTIDE SEQUENCE [LARGE SCALE GENOMIC DNA]</scope>
    <source>
        <strain evidence="1 2">JCM 13595</strain>
    </source>
</reference>
<proteinExistence type="predicted"/>
<evidence type="ECO:0008006" key="3">
    <source>
        <dbReference type="Google" id="ProtNLM"/>
    </source>
</evidence>
<dbReference type="EMBL" id="BAAAMN010000038">
    <property type="protein sequence ID" value="GAA2038368.1"/>
    <property type="molecule type" value="Genomic_DNA"/>
</dbReference>
<evidence type="ECO:0000313" key="2">
    <source>
        <dbReference type="Proteomes" id="UP001501461"/>
    </source>
</evidence>
<evidence type="ECO:0000313" key="1">
    <source>
        <dbReference type="EMBL" id="GAA2038368.1"/>
    </source>
</evidence>
<comment type="caution">
    <text evidence="1">The sequence shown here is derived from an EMBL/GenBank/DDBJ whole genome shotgun (WGS) entry which is preliminary data.</text>
</comment>
<protein>
    <recommendedName>
        <fullName evidence="3">Transposase</fullName>
    </recommendedName>
</protein>